<keyword evidence="3" id="KW-0479">Metal-binding</keyword>
<organism evidence="10 11">
    <name type="scientific">Candidatus Kutchimonas denitrificans</name>
    <dbReference type="NCBI Taxonomy" id="3056748"/>
    <lineage>
        <taxon>Bacteria</taxon>
        <taxon>Pseudomonadati</taxon>
        <taxon>Gemmatimonadota</taxon>
        <taxon>Gemmatimonadia</taxon>
        <taxon>Candidatus Palauibacterales</taxon>
        <taxon>Candidatus Palauibacteraceae</taxon>
        <taxon>Candidatus Kutchimonas</taxon>
    </lineage>
</organism>
<feature type="domain" description="4Fe-4S ferredoxin-type" evidence="8">
    <location>
        <begin position="33"/>
        <end position="61"/>
    </location>
</feature>
<evidence type="ECO:0000259" key="9">
    <source>
        <dbReference type="PROSITE" id="PS51656"/>
    </source>
</evidence>
<dbReference type="Pfam" id="PF13237">
    <property type="entry name" value="Fer4_10"/>
    <property type="match status" value="1"/>
</dbReference>
<evidence type="ECO:0000313" key="10">
    <source>
        <dbReference type="EMBL" id="NIR74314.1"/>
    </source>
</evidence>
<gene>
    <name evidence="10" type="ORF">GWO12_04275</name>
</gene>
<evidence type="ECO:0000256" key="3">
    <source>
        <dbReference type="ARBA" id="ARBA00022723"/>
    </source>
</evidence>
<dbReference type="NCBIfam" id="TIGR00254">
    <property type="entry name" value="GGDEF"/>
    <property type="match status" value="1"/>
</dbReference>
<dbReference type="InterPro" id="IPR043128">
    <property type="entry name" value="Rev_trsase/Diguanyl_cyclase"/>
</dbReference>
<dbReference type="SUPFAM" id="SSF53920">
    <property type="entry name" value="Fe-only hydrogenase"/>
    <property type="match status" value="1"/>
</dbReference>
<sequence>MSLTFRIDPQLCVDCMACVRVCPVEAVQTLEGSLRIIEDSCIECGLCVPACGHDAISAAGDLAAMRGMLAGGAAVLILGTESTVHFYPAALDQVIGACYAAGFRAVYPSVLGDELVAHEYLRLWRDRPDRTTIRSTSPIVVEYVKRKYPELLPYLVPVATPAVAQARYLQKLHGDGAKIVYCGIGNLGAPEADEEPIDASITFDELEQLLEECGAVPLTQPKRSGREIVGRRRHLSTAGGMPLPVLEEERAISRRFRKVRGLAEVPAIAEAIGRSSGEPRLGFIDLLPYERDLDHPVMGPKAQLYLRREIAAGSEPARSSVPVIDMKLPIDLSVDWRPAGNGGGVTAEDVEKLIDERIGRAADGRTWDCGACGFEGCEAFAAAVLRARARLEICPFYQAKRYEQAVEDAAYDALTRLYSYRVLRSRIIEECARVRRTGGKFVVIFLDLDRFKPVNDRLGHAAGNQVLRDVAQIIRESIRANDFAARFGGDEFVIILPDGDKNGALRVASDIRTRVGEVRARADGTEMSVSVSVGIAEVGPGDSLTAGYDEMLAAADAALLEAKRAGGDIIKIHD</sequence>
<dbReference type="SMART" id="SM00267">
    <property type="entry name" value="GGDEF"/>
    <property type="match status" value="1"/>
</dbReference>
<evidence type="ECO:0000259" key="7">
    <source>
        <dbReference type="PROSITE" id="PS50887"/>
    </source>
</evidence>
<dbReference type="Pfam" id="PF04060">
    <property type="entry name" value="FeS"/>
    <property type="match status" value="1"/>
</dbReference>
<dbReference type="PROSITE" id="PS51656">
    <property type="entry name" value="4FE4S"/>
    <property type="match status" value="1"/>
</dbReference>
<dbReference type="Pfam" id="PF00990">
    <property type="entry name" value="GGDEF"/>
    <property type="match status" value="1"/>
</dbReference>
<evidence type="ECO:0000259" key="8">
    <source>
        <dbReference type="PROSITE" id="PS51379"/>
    </source>
</evidence>
<dbReference type="SUPFAM" id="SSF54862">
    <property type="entry name" value="4Fe-4S ferredoxins"/>
    <property type="match status" value="1"/>
</dbReference>
<dbReference type="FunFam" id="3.30.70.270:FF:000001">
    <property type="entry name" value="Diguanylate cyclase domain protein"/>
    <property type="match status" value="1"/>
</dbReference>
<dbReference type="Proteomes" id="UP000702544">
    <property type="component" value="Unassembled WGS sequence"/>
</dbReference>
<dbReference type="AlphaFoldDB" id="A0AAE4Z6M0"/>
<proteinExistence type="predicted"/>
<keyword evidence="4" id="KW-0408">Iron</keyword>
<dbReference type="Gene3D" id="3.30.70.20">
    <property type="match status" value="1"/>
</dbReference>
<dbReference type="GO" id="GO:0046872">
    <property type="term" value="F:metal ion binding"/>
    <property type="evidence" value="ECO:0007669"/>
    <property type="project" value="UniProtKB-KW"/>
</dbReference>
<dbReference type="GO" id="GO:0052621">
    <property type="term" value="F:diguanylate cyclase activity"/>
    <property type="evidence" value="ECO:0007669"/>
    <property type="project" value="UniProtKB-EC"/>
</dbReference>
<accession>A0AAE4Z6M0</accession>
<feature type="domain" description="GGDEF" evidence="7">
    <location>
        <begin position="439"/>
        <end position="574"/>
    </location>
</feature>
<dbReference type="InterPro" id="IPR000160">
    <property type="entry name" value="GGDEF_dom"/>
</dbReference>
<evidence type="ECO:0000256" key="4">
    <source>
        <dbReference type="ARBA" id="ARBA00023004"/>
    </source>
</evidence>
<dbReference type="PROSITE" id="PS51379">
    <property type="entry name" value="4FE4S_FER_2"/>
    <property type="match status" value="2"/>
</dbReference>
<dbReference type="Gene3D" id="1.10.15.40">
    <property type="entry name" value="Electron transport complex subunit B, putative Fe-S cluster"/>
    <property type="match status" value="1"/>
</dbReference>
<dbReference type="SUPFAM" id="SSF55073">
    <property type="entry name" value="Nucleotide cyclase"/>
    <property type="match status" value="1"/>
</dbReference>
<dbReference type="PROSITE" id="PS00198">
    <property type="entry name" value="4FE4S_FER_1"/>
    <property type="match status" value="2"/>
</dbReference>
<dbReference type="EC" id="2.7.7.65" evidence="1"/>
<dbReference type="Gene3D" id="3.40.950.10">
    <property type="entry name" value="Fe-only Hydrogenase (Larger Subunit), Chain L, domain 3"/>
    <property type="match status" value="1"/>
</dbReference>
<dbReference type="InterPro" id="IPR050469">
    <property type="entry name" value="Diguanylate_Cyclase"/>
</dbReference>
<dbReference type="InterPro" id="IPR007202">
    <property type="entry name" value="4Fe-4S_dom"/>
</dbReference>
<dbReference type="EMBL" id="JAACAK010000035">
    <property type="protein sequence ID" value="NIR74314.1"/>
    <property type="molecule type" value="Genomic_DNA"/>
</dbReference>
<feature type="domain" description="4Fe-4S" evidence="9">
    <location>
        <begin position="349"/>
        <end position="411"/>
    </location>
</feature>
<dbReference type="GO" id="GO:0051539">
    <property type="term" value="F:4 iron, 4 sulfur cluster binding"/>
    <property type="evidence" value="ECO:0007669"/>
    <property type="project" value="UniProtKB-KW"/>
</dbReference>
<evidence type="ECO:0000256" key="1">
    <source>
        <dbReference type="ARBA" id="ARBA00012528"/>
    </source>
</evidence>
<evidence type="ECO:0000313" key="11">
    <source>
        <dbReference type="Proteomes" id="UP000702544"/>
    </source>
</evidence>
<dbReference type="PANTHER" id="PTHR45138">
    <property type="entry name" value="REGULATORY COMPONENTS OF SENSORY TRANSDUCTION SYSTEM"/>
    <property type="match status" value="1"/>
</dbReference>
<feature type="domain" description="4Fe-4S ferredoxin-type" evidence="8">
    <location>
        <begin position="3"/>
        <end position="32"/>
    </location>
</feature>
<dbReference type="CDD" id="cd01949">
    <property type="entry name" value="GGDEF"/>
    <property type="match status" value="1"/>
</dbReference>
<evidence type="ECO:0000256" key="5">
    <source>
        <dbReference type="ARBA" id="ARBA00023014"/>
    </source>
</evidence>
<protein>
    <recommendedName>
        <fullName evidence="1">diguanylate cyclase</fullName>
        <ecNumber evidence="1">2.7.7.65</ecNumber>
    </recommendedName>
</protein>
<dbReference type="Gene3D" id="3.40.50.1780">
    <property type="match status" value="1"/>
</dbReference>
<dbReference type="PANTHER" id="PTHR45138:SF9">
    <property type="entry name" value="DIGUANYLATE CYCLASE DGCM-RELATED"/>
    <property type="match status" value="1"/>
</dbReference>
<name>A0AAE4Z6M0_9BACT</name>
<dbReference type="InterPro" id="IPR017900">
    <property type="entry name" value="4Fe4S_Fe_S_CS"/>
</dbReference>
<comment type="catalytic activity">
    <reaction evidence="6">
        <text>2 GTP = 3',3'-c-di-GMP + 2 diphosphate</text>
        <dbReference type="Rhea" id="RHEA:24898"/>
        <dbReference type="ChEBI" id="CHEBI:33019"/>
        <dbReference type="ChEBI" id="CHEBI:37565"/>
        <dbReference type="ChEBI" id="CHEBI:58805"/>
        <dbReference type="EC" id="2.7.7.65"/>
    </reaction>
</comment>
<dbReference type="Pfam" id="PF02906">
    <property type="entry name" value="Fe_hyd_lg_C"/>
    <property type="match status" value="1"/>
</dbReference>
<dbReference type="Gene3D" id="3.30.70.270">
    <property type="match status" value="1"/>
</dbReference>
<dbReference type="InterPro" id="IPR004108">
    <property type="entry name" value="Fe_hydrogenase_lsu_C"/>
</dbReference>
<dbReference type="InterPro" id="IPR029787">
    <property type="entry name" value="Nucleotide_cyclase"/>
</dbReference>
<evidence type="ECO:0000256" key="2">
    <source>
        <dbReference type="ARBA" id="ARBA00022485"/>
    </source>
</evidence>
<dbReference type="InterPro" id="IPR009016">
    <property type="entry name" value="Fe_hydrogenase"/>
</dbReference>
<evidence type="ECO:0000256" key="6">
    <source>
        <dbReference type="ARBA" id="ARBA00034247"/>
    </source>
</evidence>
<keyword evidence="2" id="KW-0004">4Fe-4S</keyword>
<dbReference type="PROSITE" id="PS50887">
    <property type="entry name" value="GGDEF"/>
    <property type="match status" value="1"/>
</dbReference>
<reference evidence="10 11" key="1">
    <citation type="submission" date="2020-01" db="EMBL/GenBank/DDBJ databases">
        <title>Genomes assembled from Gulf of Kutch pelagic sediment metagenomes.</title>
        <authorList>
            <person name="Chandrashekar M."/>
            <person name="Mahajan M.S."/>
            <person name="Dave K.J."/>
            <person name="Vatsa P."/>
            <person name="Nathani N.M."/>
        </authorList>
    </citation>
    <scope>NUCLEOTIDE SEQUENCE [LARGE SCALE GENOMIC DNA]</scope>
    <source>
        <strain evidence="10">KS3-K002</strain>
    </source>
</reference>
<dbReference type="InterPro" id="IPR017896">
    <property type="entry name" value="4Fe4S_Fe-S-bd"/>
</dbReference>
<keyword evidence="5" id="KW-0411">Iron-sulfur</keyword>
<comment type="caution">
    <text evidence="10">The sequence shown here is derived from an EMBL/GenBank/DDBJ whole genome shotgun (WGS) entry which is preliminary data.</text>
</comment>